<gene>
    <name evidence="3" type="ORF">ACFQ39_13450</name>
</gene>
<keyword evidence="1" id="KW-0732">Signal</keyword>
<dbReference type="SUPFAM" id="SSF49344">
    <property type="entry name" value="CBD9-like"/>
    <property type="match status" value="1"/>
</dbReference>
<dbReference type="CDD" id="cd09618">
    <property type="entry name" value="CBM9_like_2"/>
    <property type="match status" value="1"/>
</dbReference>
<sequence length="728" mass="83898">MLKLYWGFLIFLFVFVCHAQEKQVTVYWTEQPIVLDGMLTEPQWARAIPAKDFWQYFPTDSVLSKNNTEIKMLFDKKYLYVGIAVEAIGNDFIVPSLKRDFRARGNDNITLIFDTFNDGNNAFVFGTNSEGVQREAFLSGGGADNSDFNDSWDVKWENITKLYDDYYIAEMKIPLSNFKFREGETHWRFNSYRFDTQSNERSVWVNIPQNQSVISLAFAGDMIFERPLEKTRVPFAVIPYISGDIRKDYTLNQSDQSFSVGGDAKIPLGNSMNLDLTINPDFSQVEVDEQVVNLTRFEAFLPEKRQFFIDNADLFGGFGNTQANPFFSRRIGIAKNLDDENIENSIIAGARMSGKLTKNLRIGLLDIQTAEDRKNEIPTNNNAVIALQQKILDRSNIGFIFVNRQVTNDPDFLAEDETFNRVLGMDFNYLTKNNIWSGKAYLHKSFIPGDDGKSFSSGGFLGYNTRFWKFNFGSTYIGKDYQADLGFVTREDIFTIDPVATRIFYPVNSSINTHTIELRSNLTFSPDLDFLLTDGMVDLEYQIQFTNQTSIEMALNHTYTYLLEEFDPTRSDGLTLPAFTDYHYTKFDFTYRSDLRKTFSYSFRTDLGQFYNGEKYSLLGEAGLRIQPYFVASIKSSINYVTLPKPYATETILFIGPKFDITFTKNLFWSTYIQFNSLDEEFGLNSRLQWRFKPLSDLFVVYNDNYKTTPVSPGGRALTLKLTYWLNI</sequence>
<feature type="signal peptide" evidence="1">
    <location>
        <begin position="1"/>
        <end position="19"/>
    </location>
</feature>
<evidence type="ECO:0000313" key="3">
    <source>
        <dbReference type="EMBL" id="MFD1316626.1"/>
    </source>
</evidence>
<dbReference type="RefSeq" id="WP_377179785.1">
    <property type="nucleotide sequence ID" value="NZ_JBHTMY010000003.1"/>
</dbReference>
<organism evidence="3 4">
    <name type="scientific">Namhaeicola litoreus</name>
    <dbReference type="NCBI Taxonomy" id="1052145"/>
    <lineage>
        <taxon>Bacteria</taxon>
        <taxon>Pseudomonadati</taxon>
        <taxon>Bacteroidota</taxon>
        <taxon>Flavobacteriia</taxon>
        <taxon>Flavobacteriales</taxon>
        <taxon>Flavobacteriaceae</taxon>
        <taxon>Namhaeicola</taxon>
    </lineage>
</organism>
<dbReference type="EMBL" id="JBHTMY010000003">
    <property type="protein sequence ID" value="MFD1316626.1"/>
    <property type="molecule type" value="Genomic_DNA"/>
</dbReference>
<dbReference type="Pfam" id="PF19313">
    <property type="entry name" value="DUF5916"/>
    <property type="match status" value="1"/>
</dbReference>
<dbReference type="Gene3D" id="2.60.40.1190">
    <property type="match status" value="1"/>
</dbReference>
<evidence type="ECO:0000256" key="1">
    <source>
        <dbReference type="SAM" id="SignalP"/>
    </source>
</evidence>
<accession>A0ABW3Y464</accession>
<dbReference type="InterPro" id="IPR045670">
    <property type="entry name" value="DUF5916"/>
</dbReference>
<reference evidence="4" key="1">
    <citation type="journal article" date="2019" name="Int. J. Syst. Evol. Microbiol.">
        <title>The Global Catalogue of Microorganisms (GCM) 10K type strain sequencing project: providing services to taxonomists for standard genome sequencing and annotation.</title>
        <authorList>
            <consortium name="The Broad Institute Genomics Platform"/>
            <consortium name="The Broad Institute Genome Sequencing Center for Infectious Disease"/>
            <person name="Wu L."/>
            <person name="Ma J."/>
        </authorList>
    </citation>
    <scope>NUCLEOTIDE SEQUENCE [LARGE SCALE GENOMIC DNA]</scope>
    <source>
        <strain evidence="4">CCUG 61485</strain>
    </source>
</reference>
<protein>
    <submittedName>
        <fullName evidence="3">DUF5916 domain-containing protein</fullName>
    </submittedName>
</protein>
<feature type="domain" description="DUF5916" evidence="2">
    <location>
        <begin position="236"/>
        <end position="630"/>
    </location>
</feature>
<proteinExistence type="predicted"/>
<evidence type="ECO:0000259" key="2">
    <source>
        <dbReference type="Pfam" id="PF19313"/>
    </source>
</evidence>
<name>A0ABW3Y464_9FLAO</name>
<dbReference type="Proteomes" id="UP001597201">
    <property type="component" value="Unassembled WGS sequence"/>
</dbReference>
<feature type="chain" id="PRO_5047226731" evidence="1">
    <location>
        <begin position="20"/>
        <end position="728"/>
    </location>
</feature>
<comment type="caution">
    <text evidence="3">The sequence shown here is derived from an EMBL/GenBank/DDBJ whole genome shotgun (WGS) entry which is preliminary data.</text>
</comment>
<evidence type="ECO:0000313" key="4">
    <source>
        <dbReference type="Proteomes" id="UP001597201"/>
    </source>
</evidence>
<keyword evidence="4" id="KW-1185">Reference proteome</keyword>